<organism evidence="7 8">
    <name type="scientific">Thioploca ingrica</name>
    <dbReference type="NCBI Taxonomy" id="40754"/>
    <lineage>
        <taxon>Bacteria</taxon>
        <taxon>Pseudomonadati</taxon>
        <taxon>Pseudomonadota</taxon>
        <taxon>Gammaproteobacteria</taxon>
        <taxon>Thiotrichales</taxon>
        <taxon>Thiotrichaceae</taxon>
        <taxon>Thioploca</taxon>
    </lineage>
</organism>
<keyword evidence="3 6" id="KW-0812">Transmembrane</keyword>
<dbReference type="InterPro" id="IPR044878">
    <property type="entry name" value="UbiA_sf"/>
</dbReference>
<feature type="transmembrane region" description="Helical" evidence="6">
    <location>
        <begin position="123"/>
        <end position="142"/>
    </location>
</feature>
<evidence type="ECO:0000256" key="6">
    <source>
        <dbReference type="SAM" id="Phobius"/>
    </source>
</evidence>
<dbReference type="EMBL" id="AP014633">
    <property type="protein sequence ID" value="BAP57116.1"/>
    <property type="molecule type" value="Genomic_DNA"/>
</dbReference>
<keyword evidence="8" id="KW-1185">Reference proteome</keyword>
<keyword evidence="7" id="KW-0808">Transferase</keyword>
<keyword evidence="4 6" id="KW-1133">Transmembrane helix</keyword>
<keyword evidence="2" id="KW-1003">Cell membrane</keyword>
<dbReference type="AlphaFoldDB" id="A0A090BVM5"/>
<dbReference type="Proteomes" id="UP000031623">
    <property type="component" value="Chromosome"/>
</dbReference>
<dbReference type="GO" id="GO:0016765">
    <property type="term" value="F:transferase activity, transferring alkyl or aryl (other than methyl) groups"/>
    <property type="evidence" value="ECO:0007669"/>
    <property type="project" value="InterPro"/>
</dbReference>
<dbReference type="Pfam" id="PF01040">
    <property type="entry name" value="UbiA"/>
    <property type="match status" value="1"/>
</dbReference>
<reference evidence="7 8" key="1">
    <citation type="journal article" date="2014" name="ISME J.">
        <title>Ecophysiology of Thioploca ingrica as revealed by the complete genome sequence supplemented with proteomic evidence.</title>
        <authorList>
            <person name="Kojima H."/>
            <person name="Ogura Y."/>
            <person name="Yamamoto N."/>
            <person name="Togashi T."/>
            <person name="Mori H."/>
            <person name="Watanabe T."/>
            <person name="Nemoto F."/>
            <person name="Kurokawa K."/>
            <person name="Hayashi T."/>
            <person name="Fukui M."/>
        </authorList>
    </citation>
    <scope>NUCLEOTIDE SEQUENCE [LARGE SCALE GENOMIC DNA]</scope>
</reference>
<evidence type="ECO:0000256" key="2">
    <source>
        <dbReference type="ARBA" id="ARBA00022475"/>
    </source>
</evidence>
<feature type="transmembrane region" description="Helical" evidence="6">
    <location>
        <begin position="318"/>
        <end position="344"/>
    </location>
</feature>
<comment type="subcellular location">
    <subcellularLocation>
        <location evidence="1">Membrane</location>
        <topology evidence="1">Multi-pass membrane protein</topology>
    </subcellularLocation>
</comment>
<dbReference type="KEGG" id="tig:THII_2819"/>
<evidence type="ECO:0000256" key="5">
    <source>
        <dbReference type="ARBA" id="ARBA00023136"/>
    </source>
</evidence>
<dbReference type="CDD" id="cd13963">
    <property type="entry name" value="PT_UbiA_2"/>
    <property type="match status" value="1"/>
</dbReference>
<evidence type="ECO:0000256" key="4">
    <source>
        <dbReference type="ARBA" id="ARBA00022989"/>
    </source>
</evidence>
<dbReference type="GO" id="GO:0016757">
    <property type="term" value="F:glycosyltransferase activity"/>
    <property type="evidence" value="ECO:0007669"/>
    <property type="project" value="UniProtKB-KW"/>
</dbReference>
<feature type="transmembrane region" description="Helical" evidence="6">
    <location>
        <begin position="56"/>
        <end position="75"/>
    </location>
</feature>
<evidence type="ECO:0000256" key="3">
    <source>
        <dbReference type="ARBA" id="ARBA00022692"/>
    </source>
</evidence>
<evidence type="ECO:0000313" key="7">
    <source>
        <dbReference type="EMBL" id="BAP57116.1"/>
    </source>
</evidence>
<dbReference type="HOGENOM" id="CLU_905315_0_0_6"/>
<evidence type="ECO:0000256" key="1">
    <source>
        <dbReference type="ARBA" id="ARBA00004141"/>
    </source>
</evidence>
<evidence type="ECO:0000313" key="8">
    <source>
        <dbReference type="Proteomes" id="UP000031623"/>
    </source>
</evidence>
<keyword evidence="5 6" id="KW-0472">Membrane</keyword>
<feature type="transmembrane region" description="Helical" evidence="6">
    <location>
        <begin position="255"/>
        <end position="274"/>
    </location>
</feature>
<dbReference type="GO" id="GO:0016020">
    <property type="term" value="C:membrane"/>
    <property type="evidence" value="ECO:0007669"/>
    <property type="project" value="UniProtKB-SubCell"/>
</dbReference>
<proteinExistence type="predicted"/>
<gene>
    <name evidence="7" type="ORF">THII_2819</name>
</gene>
<dbReference type="Gene3D" id="1.10.357.140">
    <property type="entry name" value="UbiA prenyltransferase"/>
    <property type="match status" value="1"/>
</dbReference>
<feature type="transmembrane region" description="Helical" evidence="6">
    <location>
        <begin position="281"/>
        <end position="298"/>
    </location>
</feature>
<feature type="transmembrane region" description="Helical" evidence="6">
    <location>
        <begin position="81"/>
        <end position="102"/>
    </location>
</feature>
<sequence length="349" mass="40969">MNLKNILPFLTFRKQQNQLLVVNTPPFFSFKFVQEIYLQVIANLEGYMAIIRVDHWFKNIFMLPGIIFALLYFDITLSWELGFIMLVGVLATCLIASANYVINEWLDAQFDKFHPVKKHRPAVVKNLSAKIVYLEYVILAIMGLSMAYYINTSFFLCELLLLIMGLLYNVEPIRTKDKVYLDVLSESVNNPIRFTLGWFIFVPTILPPSSMLVAYWMGGAFLMGTKRFAEYRFINDHQLAGLYRKSFKHYTEQNLLISIFFYALTATFFLGIFLIKHRIELLLSFPLFALLFTWYLQIGFRENSPVQYPEKLYKEKHFMLFLVTLCTVVFILLFVDIPWLHFLLKSNFG</sequence>
<feature type="transmembrane region" description="Helical" evidence="6">
    <location>
        <begin position="196"/>
        <end position="217"/>
    </location>
</feature>
<dbReference type="STRING" id="40754.THII_2819"/>
<name>A0A090BVM5_9GAMM</name>
<accession>A0A090BVM5</accession>
<dbReference type="InterPro" id="IPR000537">
    <property type="entry name" value="UbiA_prenyltransferase"/>
</dbReference>
<keyword evidence="7" id="KW-0328">Glycosyltransferase</keyword>
<protein>
    <submittedName>
        <fullName evidence="7">Phosphoribose diphosphate:decaprenyl-phosphate phosphoribosyltransferase</fullName>
    </submittedName>
</protein>
<feature type="transmembrane region" description="Helical" evidence="6">
    <location>
        <begin position="148"/>
        <end position="168"/>
    </location>
</feature>